<comment type="caution">
    <text evidence="1">The sequence shown here is derived from an EMBL/GenBank/DDBJ whole genome shotgun (WGS) entry which is preliminary data.</text>
</comment>
<dbReference type="EMBL" id="JAVDZE010000004">
    <property type="protein sequence ID" value="MDV3104517.1"/>
    <property type="molecule type" value="Genomic_DNA"/>
</dbReference>
<dbReference type="AlphaFoldDB" id="A0AAE4NWF0"/>
<accession>A0AAE4NWF0</accession>
<dbReference type="RefSeq" id="WP_315342837.1">
    <property type="nucleotide sequence ID" value="NZ_JAVDZE010000004.1"/>
</dbReference>
<sequence>MKRAYLPLSFFIILVLVGAYAVVGILKDSGKAGNSSENSSSTSAPMNETPFQLLLKGYSSYYELDEGTSGEYLWKKLDPKSYSCNLSSNEDFLKEKARNVIQIYKNLSVNETSRGDLVGVLLLADLRDRISDLTASYVSPFANTICLMENRLKNFEMYKKEALEVHGYPSFSFDDLSNLSLTLKNITYKTYWGPLSGSWVVDVRVVLKHFIYRAIYNESLVEPFLSDYSYEESASLLVNLSDELKKDPYAESVFKPSLIYLAYWWSWEYQHSSNPPEVNDKYLKIFWAWYKLVNPEKFIGG</sequence>
<name>A0AAE4NWF0_9EURY</name>
<reference evidence="1 2" key="1">
    <citation type="submission" date="2023-08" db="EMBL/GenBank/DDBJ databases">
        <title>Draft genome sequence of Thermococcus waiotapuensis WT1T, a thermophilic sulphur-dependent archaeon from order Thermococcales.</title>
        <authorList>
            <person name="Manners S.H."/>
            <person name="Carere C.R."/>
            <person name="Dhami M.K."/>
            <person name="Dobson R.C.J."/>
            <person name="Stott M.B."/>
        </authorList>
    </citation>
    <scope>NUCLEOTIDE SEQUENCE [LARGE SCALE GENOMIC DNA]</scope>
    <source>
        <strain evidence="1 2">WT1</strain>
    </source>
</reference>
<organism evidence="1 2">
    <name type="scientific">Thermococcus waiotapuensis</name>
    <dbReference type="NCBI Taxonomy" id="90909"/>
    <lineage>
        <taxon>Archaea</taxon>
        <taxon>Methanobacteriati</taxon>
        <taxon>Methanobacteriota</taxon>
        <taxon>Thermococci</taxon>
        <taxon>Thermococcales</taxon>
        <taxon>Thermococcaceae</taxon>
        <taxon>Thermococcus</taxon>
    </lineage>
</organism>
<proteinExistence type="predicted"/>
<protein>
    <submittedName>
        <fullName evidence="1">Uncharacterized protein</fullName>
    </submittedName>
</protein>
<dbReference type="Proteomes" id="UP001245683">
    <property type="component" value="Unassembled WGS sequence"/>
</dbReference>
<keyword evidence="2" id="KW-1185">Reference proteome</keyword>
<gene>
    <name evidence="1" type="ORF">RBI02_08215</name>
</gene>
<evidence type="ECO:0000313" key="2">
    <source>
        <dbReference type="Proteomes" id="UP001245683"/>
    </source>
</evidence>
<evidence type="ECO:0000313" key="1">
    <source>
        <dbReference type="EMBL" id="MDV3104517.1"/>
    </source>
</evidence>